<dbReference type="Proteomes" id="UP001589894">
    <property type="component" value="Unassembled WGS sequence"/>
</dbReference>
<proteinExistence type="predicted"/>
<gene>
    <name evidence="1" type="ORF">ACFFHU_01670</name>
</gene>
<comment type="caution">
    <text evidence="1">The sequence shown here is derived from an EMBL/GenBank/DDBJ whole genome shotgun (WGS) entry which is preliminary data.</text>
</comment>
<organism evidence="1 2">
    <name type="scientific">Plantactinospora siamensis</name>
    <dbReference type="NCBI Taxonomy" id="555372"/>
    <lineage>
        <taxon>Bacteria</taxon>
        <taxon>Bacillati</taxon>
        <taxon>Actinomycetota</taxon>
        <taxon>Actinomycetes</taxon>
        <taxon>Micromonosporales</taxon>
        <taxon>Micromonosporaceae</taxon>
        <taxon>Plantactinospora</taxon>
    </lineage>
</organism>
<evidence type="ECO:0000313" key="2">
    <source>
        <dbReference type="Proteomes" id="UP001589894"/>
    </source>
</evidence>
<sequence length="108" mass="11875">METLAFGYHLLMQTDHPAAPAVNVIAVAYSSGPTQAVIWDRRAGAWGFRPDVAAAILYSDPGEHNTRSVDRATAERAALEFTTVPLPTEEELTEICRLAGPWRGIKRR</sequence>
<keyword evidence="2" id="KW-1185">Reference proteome</keyword>
<accession>A0ABV6NS18</accession>
<evidence type="ECO:0000313" key="1">
    <source>
        <dbReference type="EMBL" id="MFC0562883.1"/>
    </source>
</evidence>
<dbReference type="EMBL" id="JBHLUE010000002">
    <property type="protein sequence ID" value="MFC0562883.1"/>
    <property type="molecule type" value="Genomic_DNA"/>
</dbReference>
<protein>
    <submittedName>
        <fullName evidence="1">Uncharacterized protein</fullName>
    </submittedName>
</protein>
<reference evidence="1 2" key="1">
    <citation type="submission" date="2024-09" db="EMBL/GenBank/DDBJ databases">
        <authorList>
            <person name="Sun Q."/>
            <person name="Mori K."/>
        </authorList>
    </citation>
    <scope>NUCLEOTIDE SEQUENCE [LARGE SCALE GENOMIC DNA]</scope>
    <source>
        <strain evidence="1 2">TBRC 2205</strain>
    </source>
</reference>
<dbReference type="RefSeq" id="WP_377334928.1">
    <property type="nucleotide sequence ID" value="NZ_JBHLUE010000002.1"/>
</dbReference>
<name>A0ABV6NS18_9ACTN</name>